<dbReference type="EMBL" id="JANSHE010003691">
    <property type="protein sequence ID" value="KAJ2984942.1"/>
    <property type="molecule type" value="Genomic_DNA"/>
</dbReference>
<protein>
    <submittedName>
        <fullName evidence="1">Uncharacterized protein</fullName>
    </submittedName>
</protein>
<accession>A0ACC1NZX1</accession>
<sequence length="158" mass="17198">MKRYRTNRLARQIMATLPEDDIESLGTSCDCSSITMSSDTEDIPAVPLAARSRPMASDRASTTVPATSGAISQKRAAHSALDDSEVGEDEAPKRLKCVDDTDEASDGDEENAKNEQSDGSEQIQEDDGSDEYQEDEDDASGDENGDVERFLEVTHQHL</sequence>
<name>A0ACC1NZX1_9APHY</name>
<proteinExistence type="predicted"/>
<evidence type="ECO:0000313" key="2">
    <source>
        <dbReference type="Proteomes" id="UP001144978"/>
    </source>
</evidence>
<evidence type="ECO:0000313" key="1">
    <source>
        <dbReference type="EMBL" id="KAJ2984942.1"/>
    </source>
</evidence>
<reference evidence="1" key="1">
    <citation type="submission" date="2022-08" db="EMBL/GenBank/DDBJ databases">
        <title>Genome Sequence of Pycnoporus sanguineus.</title>
        <authorList>
            <person name="Buettner E."/>
        </authorList>
    </citation>
    <scope>NUCLEOTIDE SEQUENCE</scope>
    <source>
        <strain evidence="1">CG-C14</strain>
    </source>
</reference>
<keyword evidence="2" id="KW-1185">Reference proteome</keyword>
<comment type="caution">
    <text evidence="1">The sequence shown here is derived from an EMBL/GenBank/DDBJ whole genome shotgun (WGS) entry which is preliminary data.</text>
</comment>
<gene>
    <name evidence="1" type="ORF">NUW54_g10320</name>
</gene>
<dbReference type="Proteomes" id="UP001144978">
    <property type="component" value="Unassembled WGS sequence"/>
</dbReference>
<organism evidence="1 2">
    <name type="scientific">Trametes sanguinea</name>
    <dbReference type="NCBI Taxonomy" id="158606"/>
    <lineage>
        <taxon>Eukaryota</taxon>
        <taxon>Fungi</taxon>
        <taxon>Dikarya</taxon>
        <taxon>Basidiomycota</taxon>
        <taxon>Agaricomycotina</taxon>
        <taxon>Agaricomycetes</taxon>
        <taxon>Polyporales</taxon>
        <taxon>Polyporaceae</taxon>
        <taxon>Trametes</taxon>
    </lineage>
</organism>